<sequence length="137" mass="15422">MTMPKSQPIILDEACAPRRILELFSVKWTTMVLHSLHFHGGTCRTGVLARSLPGCSKKMLTQTLREMERDGLIDRKVYPVVPPMVEYSLTPLGQLFIEPIELLYAWGEKNAEALKKLSRRRTATAAQKSTKGASRKP</sequence>
<dbReference type="OrthoDB" id="9791143at2"/>
<dbReference type="HOGENOM" id="CLU_111585_5_0_0"/>
<dbReference type="InterPro" id="IPR036388">
    <property type="entry name" value="WH-like_DNA-bd_sf"/>
</dbReference>
<evidence type="ECO:0000256" key="4">
    <source>
        <dbReference type="SAM" id="MobiDB-lite"/>
    </source>
</evidence>
<feature type="compositionally biased region" description="Polar residues" evidence="4">
    <location>
        <begin position="124"/>
        <end position="137"/>
    </location>
</feature>
<reference evidence="6 7" key="1">
    <citation type="submission" date="2012-02" db="EMBL/GenBank/DDBJ databases">
        <title>Complete sequence of chromosome of Singulisphaera acidiphila DSM 18658.</title>
        <authorList>
            <consortium name="US DOE Joint Genome Institute (JGI-PGF)"/>
            <person name="Lucas S."/>
            <person name="Copeland A."/>
            <person name="Lapidus A."/>
            <person name="Glavina del Rio T."/>
            <person name="Dalin E."/>
            <person name="Tice H."/>
            <person name="Bruce D."/>
            <person name="Goodwin L."/>
            <person name="Pitluck S."/>
            <person name="Peters L."/>
            <person name="Ovchinnikova G."/>
            <person name="Chertkov O."/>
            <person name="Kyrpides N."/>
            <person name="Mavromatis K."/>
            <person name="Ivanova N."/>
            <person name="Brettin T."/>
            <person name="Detter J.C."/>
            <person name="Han C."/>
            <person name="Larimer F."/>
            <person name="Land M."/>
            <person name="Hauser L."/>
            <person name="Markowitz V."/>
            <person name="Cheng J.-F."/>
            <person name="Hugenholtz P."/>
            <person name="Woyke T."/>
            <person name="Wu D."/>
            <person name="Tindall B."/>
            <person name="Pomrenke H."/>
            <person name="Brambilla E."/>
            <person name="Klenk H.-P."/>
            <person name="Eisen J.A."/>
        </authorList>
    </citation>
    <scope>NUCLEOTIDE SEQUENCE [LARGE SCALE GENOMIC DNA]</scope>
    <source>
        <strain evidence="7">ATCC BAA-1392 / DSM 18658 / VKM B-2454 / MOB10</strain>
    </source>
</reference>
<dbReference type="GO" id="GO:0003677">
    <property type="term" value="F:DNA binding"/>
    <property type="evidence" value="ECO:0007669"/>
    <property type="project" value="UniProtKB-KW"/>
</dbReference>
<name>L0DIP1_SINAD</name>
<evidence type="ECO:0000256" key="1">
    <source>
        <dbReference type="ARBA" id="ARBA00023015"/>
    </source>
</evidence>
<feature type="region of interest" description="Disordered" evidence="4">
    <location>
        <begin position="118"/>
        <end position="137"/>
    </location>
</feature>
<dbReference type="InterPro" id="IPR002577">
    <property type="entry name" value="HTH_HxlR"/>
</dbReference>
<dbReference type="STRING" id="886293.Sinac_4318"/>
<dbReference type="InterPro" id="IPR036390">
    <property type="entry name" value="WH_DNA-bd_sf"/>
</dbReference>
<dbReference type="PANTHER" id="PTHR33204:SF37">
    <property type="entry name" value="HTH-TYPE TRANSCRIPTIONAL REGULATOR YODB"/>
    <property type="match status" value="1"/>
</dbReference>
<dbReference type="Pfam" id="PF01638">
    <property type="entry name" value="HxlR"/>
    <property type="match status" value="1"/>
</dbReference>
<evidence type="ECO:0000256" key="3">
    <source>
        <dbReference type="ARBA" id="ARBA00023163"/>
    </source>
</evidence>
<dbReference type="RefSeq" id="WP_015247640.1">
    <property type="nucleotide sequence ID" value="NC_019892.1"/>
</dbReference>
<dbReference type="SUPFAM" id="SSF46785">
    <property type="entry name" value="Winged helix' DNA-binding domain"/>
    <property type="match status" value="1"/>
</dbReference>
<dbReference type="PROSITE" id="PS51118">
    <property type="entry name" value="HTH_HXLR"/>
    <property type="match status" value="1"/>
</dbReference>
<keyword evidence="7" id="KW-1185">Reference proteome</keyword>
<evidence type="ECO:0000313" key="7">
    <source>
        <dbReference type="Proteomes" id="UP000010798"/>
    </source>
</evidence>
<gene>
    <name evidence="6" type="ordered locus">Sinac_4318</name>
</gene>
<dbReference type="Gene3D" id="1.10.10.10">
    <property type="entry name" value="Winged helix-like DNA-binding domain superfamily/Winged helix DNA-binding domain"/>
    <property type="match status" value="1"/>
</dbReference>
<proteinExistence type="predicted"/>
<keyword evidence="2" id="KW-0238">DNA-binding</keyword>
<dbReference type="EMBL" id="CP003364">
    <property type="protein sequence ID" value="AGA28516.1"/>
    <property type="molecule type" value="Genomic_DNA"/>
</dbReference>
<dbReference type="eggNOG" id="COG1733">
    <property type="taxonomic scope" value="Bacteria"/>
</dbReference>
<feature type="domain" description="HTH hxlR-type" evidence="5">
    <location>
        <begin position="15"/>
        <end position="115"/>
    </location>
</feature>
<accession>L0DIP1</accession>
<evidence type="ECO:0000313" key="6">
    <source>
        <dbReference type="EMBL" id="AGA28516.1"/>
    </source>
</evidence>
<evidence type="ECO:0000256" key="2">
    <source>
        <dbReference type="ARBA" id="ARBA00023125"/>
    </source>
</evidence>
<keyword evidence="3" id="KW-0804">Transcription</keyword>
<dbReference type="Proteomes" id="UP000010798">
    <property type="component" value="Chromosome"/>
</dbReference>
<protein>
    <submittedName>
        <fullName evidence="6">Putative transcriptional regulator</fullName>
    </submittedName>
</protein>
<organism evidence="6 7">
    <name type="scientific">Singulisphaera acidiphila (strain ATCC BAA-1392 / DSM 18658 / VKM B-2454 / MOB10)</name>
    <dbReference type="NCBI Taxonomy" id="886293"/>
    <lineage>
        <taxon>Bacteria</taxon>
        <taxon>Pseudomonadati</taxon>
        <taxon>Planctomycetota</taxon>
        <taxon>Planctomycetia</taxon>
        <taxon>Isosphaerales</taxon>
        <taxon>Isosphaeraceae</taxon>
        <taxon>Singulisphaera</taxon>
    </lineage>
</organism>
<dbReference type="KEGG" id="saci:Sinac_4318"/>
<dbReference type="PANTHER" id="PTHR33204">
    <property type="entry name" value="TRANSCRIPTIONAL REGULATOR, MARR FAMILY"/>
    <property type="match status" value="1"/>
</dbReference>
<keyword evidence="1" id="KW-0805">Transcription regulation</keyword>
<dbReference type="AlphaFoldDB" id="L0DIP1"/>
<evidence type="ECO:0000259" key="5">
    <source>
        <dbReference type="PROSITE" id="PS51118"/>
    </source>
</evidence>